<dbReference type="Gene3D" id="3.30.365.10">
    <property type="entry name" value="Aldehyde oxidase/xanthine dehydrogenase, molybdopterin binding domain"/>
    <property type="match status" value="4"/>
</dbReference>
<dbReference type="InterPro" id="IPR008274">
    <property type="entry name" value="AldOxase/xan_DH_MoCoBD1"/>
</dbReference>
<dbReference type="InterPro" id="IPR037165">
    <property type="entry name" value="AldOxase/xan_DH_Mopterin-bd_sf"/>
</dbReference>
<reference evidence="2 3" key="1">
    <citation type="submission" date="2019-03" db="EMBL/GenBank/DDBJ databases">
        <title>Metabolic reconstructions from genomes of highly enriched 'Candidatus Accumulibacter' and 'Candidatus Competibacter' bioreactor populations.</title>
        <authorList>
            <person name="Annavajhala M.K."/>
            <person name="Welles L."/>
            <person name="Abbas B."/>
            <person name="Sorokin D."/>
            <person name="Park H."/>
            <person name="Van Loosdrecht M."/>
            <person name="Chandran K."/>
        </authorList>
    </citation>
    <scope>NUCLEOTIDE SEQUENCE [LARGE SCALE GENOMIC DNA]</scope>
    <source>
        <strain evidence="2 3">SBR_G</strain>
    </source>
</reference>
<dbReference type="PROSITE" id="PS51318">
    <property type="entry name" value="TAT"/>
    <property type="match status" value="1"/>
</dbReference>
<evidence type="ECO:0000259" key="1">
    <source>
        <dbReference type="SMART" id="SM01008"/>
    </source>
</evidence>
<dbReference type="InterPro" id="IPR046867">
    <property type="entry name" value="AldOxase/xan_DH_MoCoBD2"/>
</dbReference>
<proteinExistence type="predicted"/>
<dbReference type="Pfam" id="PF02738">
    <property type="entry name" value="MoCoBD_1"/>
    <property type="match status" value="1"/>
</dbReference>
<dbReference type="Gene3D" id="3.90.1170.50">
    <property type="entry name" value="Aldehyde oxidase/xanthine dehydrogenase, a/b hammerhead"/>
    <property type="match status" value="1"/>
</dbReference>
<dbReference type="Proteomes" id="UP000760480">
    <property type="component" value="Unassembled WGS sequence"/>
</dbReference>
<dbReference type="InterPro" id="IPR012368">
    <property type="entry name" value="OxRdtase_Mopterin-bd_su_IorB"/>
</dbReference>
<dbReference type="SMART" id="SM01008">
    <property type="entry name" value="Ald_Xan_dh_C"/>
    <property type="match status" value="1"/>
</dbReference>
<gene>
    <name evidence="2" type="ORF">E4P82_10440</name>
</gene>
<name>A0ABX1TNU3_9GAMM</name>
<dbReference type="PANTHER" id="PTHR47495">
    <property type="entry name" value="ALDEHYDE DEHYDROGENASE"/>
    <property type="match status" value="1"/>
</dbReference>
<keyword evidence="3" id="KW-1185">Reference proteome</keyword>
<feature type="domain" description="Aldehyde oxidase/xanthine dehydrogenase a/b hammerhead" evidence="1">
    <location>
        <begin position="214"/>
        <end position="292"/>
    </location>
</feature>
<evidence type="ECO:0000313" key="2">
    <source>
        <dbReference type="EMBL" id="NMQ19575.1"/>
    </source>
</evidence>
<dbReference type="InterPro" id="IPR006311">
    <property type="entry name" value="TAT_signal"/>
</dbReference>
<dbReference type="PANTHER" id="PTHR47495:SF2">
    <property type="entry name" value="ALDEHYDE DEHYDROGENASE"/>
    <property type="match status" value="1"/>
</dbReference>
<sequence length="726" mass="76826">MHAIDNPGRRTFLKAGAALGAGLTLGFYLSPGRAARQTAASTAASFAPNAFLRIAPDNTVTVLVKHLEMGQGVYTGLPMLVAEELEVPWEQIRVESAPADAKLYGNLAWGGTAQGTGGSTSLNNSWDQLRQAGAAAREMLIAAAAALWTVEPSALKAESGSVVHLQSQRRATYGELVAKAAELTPPQSVKLKAPAEWKIIGKSLPRKDGQTKATGQAQFAGDLKLPGLLTALVVRPPLFGVKVKSIKADTARAVPGVKAVVQIPQGVAVVARDFWAAKKGRDALIVEWDETDAAKVSSDALREQYLALAKTAGKVAADHGDAAQALSKAAKTLEATFTFPYLAHAPMEPLVCVVQLKDDACEIWAGSQLQTLDQAIAAKIAGLQPEQVTIHTTLAGGSFGRHANPTSDYIAEAVATAKATRELNAPIRLMWTREDDIKGGYYRPLFVHRIAASLDAQGKPAAWLQRIVGQSILAGTPFGGMIKDGIDFTSVEGASNLSYAVPNLRVELHSTQNGIPVLWWRSVGHTHTAFAVEVFIDELAAAAGQDPYEYRRALLADHPRHRVVLELAAEKAGWGSPLPKGRGLGIAVHESFDSFVAEVAEVTVQPDGNFKVDRVVCAVDCGVAVNPNVIEAQMQGGIGFGLTAALHGKITLKDGRVEQSNYADYPLLRIGEMPKIEVHIVPSEAHPTGVGEPGVPPIAPAVANALYAATGKRVRDLPIDPAALKA</sequence>
<accession>A0ABX1TNU3</accession>
<dbReference type="EMBL" id="SPMZ01000028">
    <property type="protein sequence ID" value="NMQ19575.1"/>
    <property type="molecule type" value="Genomic_DNA"/>
</dbReference>
<dbReference type="Pfam" id="PF20256">
    <property type="entry name" value="MoCoBD_2"/>
    <property type="match status" value="2"/>
</dbReference>
<dbReference type="InterPro" id="IPR052516">
    <property type="entry name" value="N-heterocyclic_Hydroxylase"/>
</dbReference>
<evidence type="ECO:0000313" key="3">
    <source>
        <dbReference type="Proteomes" id="UP000760480"/>
    </source>
</evidence>
<dbReference type="InterPro" id="IPR000674">
    <property type="entry name" value="Ald_Oxase/Xan_DH_a/b"/>
</dbReference>
<protein>
    <submittedName>
        <fullName evidence="2">Xanthine dehydrogenase family protein molybdopterin-binding subunit</fullName>
    </submittedName>
</protein>
<dbReference type="PIRSF" id="PIRSF036389">
    <property type="entry name" value="IOR_B"/>
    <property type="match status" value="1"/>
</dbReference>
<comment type="caution">
    <text evidence="2">The sequence shown here is derived from an EMBL/GenBank/DDBJ whole genome shotgun (WGS) entry which is preliminary data.</text>
</comment>
<organism evidence="2 3">
    <name type="scientific">Candidatus Competibacter phosphatis</name>
    <dbReference type="NCBI Taxonomy" id="221280"/>
    <lineage>
        <taxon>Bacteria</taxon>
        <taxon>Pseudomonadati</taxon>
        <taxon>Pseudomonadota</taxon>
        <taxon>Gammaproteobacteria</taxon>
        <taxon>Candidatus Competibacteraceae</taxon>
        <taxon>Candidatus Competibacter</taxon>
    </lineage>
</organism>
<dbReference type="RefSeq" id="WP_169248828.1">
    <property type="nucleotide sequence ID" value="NZ_SPMZ01000028.1"/>
</dbReference>
<dbReference type="SUPFAM" id="SSF56003">
    <property type="entry name" value="Molybdenum cofactor-binding domain"/>
    <property type="match status" value="2"/>
</dbReference>